<evidence type="ECO:0000313" key="1">
    <source>
        <dbReference type="EMBL" id="KAF9476224.1"/>
    </source>
</evidence>
<comment type="caution">
    <text evidence="1">The sequence shown here is derived from an EMBL/GenBank/DDBJ whole genome shotgun (WGS) entry which is preliminary data.</text>
</comment>
<reference evidence="1" key="1">
    <citation type="submission" date="2020-11" db="EMBL/GenBank/DDBJ databases">
        <authorList>
            <consortium name="DOE Joint Genome Institute"/>
            <person name="Ahrendt S."/>
            <person name="Riley R."/>
            <person name="Andreopoulos W."/>
            <person name="Labutti K."/>
            <person name="Pangilinan J."/>
            <person name="Ruiz-Duenas F.J."/>
            <person name="Barrasa J.M."/>
            <person name="Sanchez-Garcia M."/>
            <person name="Camarero S."/>
            <person name="Miyauchi S."/>
            <person name="Serrano A."/>
            <person name="Linde D."/>
            <person name="Babiker R."/>
            <person name="Drula E."/>
            <person name="Ayuso-Fernandez I."/>
            <person name="Pacheco R."/>
            <person name="Padilla G."/>
            <person name="Ferreira P."/>
            <person name="Barriuso J."/>
            <person name="Kellner H."/>
            <person name="Castanera R."/>
            <person name="Alfaro M."/>
            <person name="Ramirez L."/>
            <person name="Pisabarro A.G."/>
            <person name="Kuo A."/>
            <person name="Tritt A."/>
            <person name="Lipzen A."/>
            <person name="He G."/>
            <person name="Yan M."/>
            <person name="Ng V."/>
            <person name="Cullen D."/>
            <person name="Martin F."/>
            <person name="Rosso M.-N."/>
            <person name="Henrissat B."/>
            <person name="Hibbett D."/>
            <person name="Martinez A.T."/>
            <person name="Grigoriev I.V."/>
        </authorList>
    </citation>
    <scope>NUCLEOTIDE SEQUENCE</scope>
    <source>
        <strain evidence="1">CIRM-BRFM 674</strain>
    </source>
</reference>
<evidence type="ECO:0000313" key="2">
    <source>
        <dbReference type="Proteomes" id="UP000807469"/>
    </source>
</evidence>
<gene>
    <name evidence="1" type="ORF">BDN70DRAFT_186369</name>
</gene>
<protein>
    <submittedName>
        <fullName evidence="1">Uncharacterized protein</fullName>
    </submittedName>
</protein>
<organism evidence="1 2">
    <name type="scientific">Pholiota conissans</name>
    <dbReference type="NCBI Taxonomy" id="109636"/>
    <lineage>
        <taxon>Eukaryota</taxon>
        <taxon>Fungi</taxon>
        <taxon>Dikarya</taxon>
        <taxon>Basidiomycota</taxon>
        <taxon>Agaricomycotina</taxon>
        <taxon>Agaricomycetes</taxon>
        <taxon>Agaricomycetidae</taxon>
        <taxon>Agaricales</taxon>
        <taxon>Agaricineae</taxon>
        <taxon>Strophariaceae</taxon>
        <taxon>Pholiota</taxon>
    </lineage>
</organism>
<keyword evidence="2" id="KW-1185">Reference proteome</keyword>
<dbReference type="AlphaFoldDB" id="A0A9P5YVI5"/>
<proteinExistence type="predicted"/>
<accession>A0A9P5YVI5</accession>
<dbReference type="Proteomes" id="UP000807469">
    <property type="component" value="Unassembled WGS sequence"/>
</dbReference>
<sequence length="180" mass="19996">MSHLSFLTEERLRVIILLHEIIFWSTLRVALQNVETLNKLNFLHDSSAIFGAAFVLQAASGARLMEAVELKTYAWLDRHRKANFTEVGRRFKSTLLMVVKAHGPHCLPTVSGLDQPLHRSLHHHPLSAQGEALSNCEGSQNSFLALQRLAVTLLGPLKKSNTACYALIGNGRSAYVSIEK</sequence>
<name>A0A9P5YVI5_9AGAR</name>
<dbReference type="EMBL" id="MU155302">
    <property type="protein sequence ID" value="KAF9476224.1"/>
    <property type="molecule type" value="Genomic_DNA"/>
</dbReference>